<keyword evidence="1" id="KW-0812">Transmembrane</keyword>
<protein>
    <submittedName>
        <fullName evidence="2">Uncharacterized protein</fullName>
    </submittedName>
</protein>
<proteinExistence type="predicted"/>
<feature type="transmembrane region" description="Helical" evidence="1">
    <location>
        <begin position="105"/>
        <end position="122"/>
    </location>
</feature>
<dbReference type="RefSeq" id="WP_120750909.1">
    <property type="nucleotide sequence ID" value="NZ_RBAH01000029.1"/>
</dbReference>
<name>A0A3B0BDQ4_9BACL</name>
<dbReference type="EMBL" id="RBAH01000029">
    <property type="protein sequence ID" value="RKN71275.1"/>
    <property type="molecule type" value="Genomic_DNA"/>
</dbReference>
<feature type="transmembrane region" description="Helical" evidence="1">
    <location>
        <begin position="151"/>
        <end position="170"/>
    </location>
</feature>
<feature type="transmembrane region" description="Helical" evidence="1">
    <location>
        <begin position="129"/>
        <end position="145"/>
    </location>
</feature>
<accession>A0A3B0BDQ4</accession>
<keyword evidence="1" id="KW-1133">Transmembrane helix</keyword>
<feature type="transmembrane region" description="Helical" evidence="1">
    <location>
        <begin position="12"/>
        <end position="33"/>
    </location>
</feature>
<sequence>MKQAKAETYWTIPYLTIWGIQWMADSLLQYIWMIDPSGAFRKVLLIAAAAVSAVYLIRDARSYAAKERRWSVKTGVPAVAAAIVLLVIIVQLVRLGLIPPLYTELLRSLLLAGFYLYVGVSLGRELVHLAVWLGALTVVIGTWYLGYAPIILGFSGGASLLACAAIFTFWGKPGAAPGRH</sequence>
<feature type="transmembrane region" description="Helical" evidence="1">
    <location>
        <begin position="70"/>
        <end position="93"/>
    </location>
</feature>
<evidence type="ECO:0000313" key="3">
    <source>
        <dbReference type="Proteomes" id="UP000282311"/>
    </source>
</evidence>
<evidence type="ECO:0000256" key="1">
    <source>
        <dbReference type="SAM" id="Phobius"/>
    </source>
</evidence>
<gene>
    <name evidence="2" type="ORF">D7M11_29730</name>
</gene>
<keyword evidence="1" id="KW-0472">Membrane</keyword>
<organism evidence="2 3">
    <name type="scientific">Paenibacillus ginsengarvi</name>
    <dbReference type="NCBI Taxonomy" id="400777"/>
    <lineage>
        <taxon>Bacteria</taxon>
        <taxon>Bacillati</taxon>
        <taxon>Bacillota</taxon>
        <taxon>Bacilli</taxon>
        <taxon>Bacillales</taxon>
        <taxon>Paenibacillaceae</taxon>
        <taxon>Paenibacillus</taxon>
    </lineage>
</organism>
<dbReference type="AlphaFoldDB" id="A0A3B0BDQ4"/>
<evidence type="ECO:0000313" key="2">
    <source>
        <dbReference type="EMBL" id="RKN71275.1"/>
    </source>
</evidence>
<dbReference type="Proteomes" id="UP000282311">
    <property type="component" value="Unassembled WGS sequence"/>
</dbReference>
<dbReference type="OrthoDB" id="2603868at2"/>
<keyword evidence="3" id="KW-1185">Reference proteome</keyword>
<feature type="transmembrane region" description="Helical" evidence="1">
    <location>
        <begin position="39"/>
        <end position="58"/>
    </location>
</feature>
<comment type="caution">
    <text evidence="2">The sequence shown here is derived from an EMBL/GenBank/DDBJ whole genome shotgun (WGS) entry which is preliminary data.</text>
</comment>
<reference evidence="2 3" key="1">
    <citation type="journal article" date="2007" name="Int. J. Syst. Evol. Microbiol.">
        <title>Paenibacillus ginsengarvi sp. nov., isolated from soil from ginseng cultivation.</title>
        <authorList>
            <person name="Yoon M.H."/>
            <person name="Ten L.N."/>
            <person name="Im W.T."/>
        </authorList>
    </citation>
    <scope>NUCLEOTIDE SEQUENCE [LARGE SCALE GENOMIC DNA]</scope>
    <source>
        <strain evidence="2 3">KCTC 13059</strain>
    </source>
</reference>